<accession>H2AYB5</accession>
<dbReference type="EMBL" id="HE650827">
    <property type="protein sequence ID" value="CCF59365.1"/>
    <property type="molecule type" value="Genomic_DNA"/>
</dbReference>
<dbReference type="HOGENOM" id="CLU_947333_0_0_1"/>
<dbReference type="Gene3D" id="2.170.130.20">
    <property type="entry name" value="LCCL-like domain"/>
    <property type="match status" value="1"/>
</dbReference>
<dbReference type="GeneID" id="13887344"/>
<dbReference type="InterPro" id="IPR013951">
    <property type="entry name" value="Rxt3"/>
</dbReference>
<dbReference type="InParanoid" id="H2AYB5"/>
<proteinExistence type="predicted"/>
<reference evidence="2 3" key="1">
    <citation type="journal article" date="2011" name="Proc. Natl. Acad. Sci. U.S.A.">
        <title>Evolutionary erosion of yeast sex chromosomes by mating-type switching accidents.</title>
        <authorList>
            <person name="Gordon J.L."/>
            <person name="Armisen D."/>
            <person name="Proux-Wera E."/>
            <person name="Oheigeartaigh S.S."/>
            <person name="Byrne K.P."/>
            <person name="Wolfe K.H."/>
        </authorList>
    </citation>
    <scope>NUCLEOTIDE SEQUENCE [LARGE SCALE GENOMIC DNA]</scope>
    <source>
        <strain evidence="3">ATCC 22294 / BCRC 22015 / CBS 2517 / CECT 1963 / NBRC 1671 / NRRL Y-8276</strain>
    </source>
</reference>
<protein>
    <submittedName>
        <fullName evidence="2">Uncharacterized protein</fullName>
    </submittedName>
</protein>
<dbReference type="InterPro" id="IPR036609">
    <property type="entry name" value="LCCL_sf"/>
</dbReference>
<feature type="region of interest" description="Disordered" evidence="1">
    <location>
        <begin position="62"/>
        <end position="87"/>
    </location>
</feature>
<feature type="region of interest" description="Disordered" evidence="1">
    <location>
        <begin position="298"/>
        <end position="318"/>
    </location>
</feature>
<dbReference type="KEGG" id="kaf:KAFR_0G03330"/>
<organism evidence="2 3">
    <name type="scientific">Kazachstania africana (strain ATCC 22294 / BCRC 22015 / CBS 2517 / CECT 1963 / NBRC 1671 / NRRL Y-8276)</name>
    <name type="common">Yeast</name>
    <name type="synonym">Kluyveromyces africanus</name>
    <dbReference type="NCBI Taxonomy" id="1071382"/>
    <lineage>
        <taxon>Eukaryota</taxon>
        <taxon>Fungi</taxon>
        <taxon>Dikarya</taxon>
        <taxon>Ascomycota</taxon>
        <taxon>Saccharomycotina</taxon>
        <taxon>Saccharomycetes</taxon>
        <taxon>Saccharomycetales</taxon>
        <taxon>Saccharomycetaceae</taxon>
        <taxon>Kazachstania</taxon>
    </lineage>
</organism>
<gene>
    <name evidence="2" type="primary">KAFR0G03330</name>
    <name evidence="2" type="ORF">KAFR_0G03330</name>
</gene>
<dbReference type="Pfam" id="PF08642">
    <property type="entry name" value="Rxt3"/>
    <property type="match status" value="1"/>
</dbReference>
<keyword evidence="3" id="KW-1185">Reference proteome</keyword>
<evidence type="ECO:0000313" key="3">
    <source>
        <dbReference type="Proteomes" id="UP000005220"/>
    </source>
</evidence>
<dbReference type="FunCoup" id="H2AYB5">
    <property type="interactions" value="225"/>
</dbReference>
<dbReference type="OrthoDB" id="3596986at2759"/>
<dbReference type="RefSeq" id="XP_003958500.1">
    <property type="nucleotide sequence ID" value="XM_003958451.1"/>
</dbReference>
<dbReference type="AlphaFoldDB" id="H2AYB5"/>
<dbReference type="eggNOG" id="KOG4843">
    <property type="taxonomic scope" value="Eukaryota"/>
</dbReference>
<evidence type="ECO:0000256" key="1">
    <source>
        <dbReference type="SAM" id="MobiDB-lite"/>
    </source>
</evidence>
<feature type="region of interest" description="Disordered" evidence="1">
    <location>
        <begin position="1"/>
        <end position="50"/>
    </location>
</feature>
<dbReference type="Proteomes" id="UP000005220">
    <property type="component" value="Chromosome 7"/>
</dbReference>
<name>H2AYB5_KAZAF</name>
<dbReference type="STRING" id="1071382.H2AYB5"/>
<sequence length="318" mass="35734">MTSPAVQESVENIVANTNASPRSDSNDTNRVPDSSGSADANDTYRQTQSEIYKLQETILNSAKNSKAGMEDDKDDNGNKETEPLEELNVDSTSILKYTHDKYKSKPECIGDIVYDPLKQVQLCGESSNVISVPFPYSYFNSRIISQPLLPSFGRDRINKLLTIRVKYVDILNFMSGNNLRLQNSEVWGTDIYTDDSDVLLMLKHVGFFDSDTSDSLQRTPANLDNFDNVTGVDSDLFKLNKKFDLDVTVILLDCLQTYVGTTRHGVKSRDWIGPTLHDGLSIGLYKIDAKNIQDANTTDKETILHPGQTQDMDINRWR</sequence>
<evidence type="ECO:0000313" key="2">
    <source>
        <dbReference type="EMBL" id="CCF59365.1"/>
    </source>
</evidence>